<dbReference type="CDD" id="cd02433">
    <property type="entry name" value="Nodulin-21_like_2"/>
    <property type="match status" value="1"/>
</dbReference>
<evidence type="ECO:0000256" key="1">
    <source>
        <dbReference type="ARBA" id="ARBA00004127"/>
    </source>
</evidence>
<keyword evidence="2 6" id="KW-0812">Transmembrane</keyword>
<protein>
    <submittedName>
        <fullName evidence="7">VIT1/CCC1 transporter family protein</fullName>
    </submittedName>
</protein>
<dbReference type="Pfam" id="PF01988">
    <property type="entry name" value="VIT1"/>
    <property type="match status" value="1"/>
</dbReference>
<reference evidence="7" key="1">
    <citation type="submission" date="2017-12" db="EMBL/GenBank/DDBJ databases">
        <authorList>
            <person name="Thomas-White K."/>
            <person name="Wolfe A.J."/>
        </authorList>
    </citation>
    <scope>NUCLEOTIDE SEQUENCE</scope>
    <source>
        <strain evidence="7">UMB0763</strain>
    </source>
</reference>
<name>A0AAF1BWY4_9CORY</name>
<evidence type="ECO:0000256" key="5">
    <source>
        <dbReference type="SAM" id="Coils"/>
    </source>
</evidence>
<evidence type="ECO:0000256" key="2">
    <source>
        <dbReference type="ARBA" id="ARBA00022692"/>
    </source>
</evidence>
<reference evidence="7" key="2">
    <citation type="submission" date="2023-10" db="EMBL/GenBank/DDBJ databases">
        <authorList>
            <person name="Choi B."/>
        </authorList>
    </citation>
    <scope>NUCLEOTIDE SEQUENCE</scope>
    <source>
        <strain evidence="7">UMB0763</strain>
    </source>
</reference>
<dbReference type="KEGG" id="cpyr:CYJ47_03540"/>
<dbReference type="EMBL" id="CP136958">
    <property type="protein sequence ID" value="WOT02857.1"/>
    <property type="molecule type" value="Genomic_DNA"/>
</dbReference>
<keyword evidence="3 6" id="KW-1133">Transmembrane helix</keyword>
<gene>
    <name evidence="7" type="ORF">CYJ47_03540</name>
</gene>
<sequence>MPSQKQIRRWRKYLANEREEARTYRALAAQATREQKEILEKVAQAEARHERYWEDMLGPYANKTVRPSFETRVVGTLARRFGSVFTLALLQAAEQRRPYESDADATDRLTADEKIHAEIVRGLAATGREKLSGNFRAAVFGANDGLVSNLALVIGMVGSGVSNQVVLLTGVSGLLAGALSMAAGEFVSVSSQKELLDASTLDSRTASSALPALDLKENELALVFRARGMGADEATALAHEAITNSKAAPDDATREAAGDVFSGVGGLFEARSSQVVGSGAAAALASFCFFAMGAFVPIVAFLFPVSIAVATCVSLVLVGCALMVTGGFVGVMSGASPMKRALRQLGLGFGAAAVTYVLGLGFSFLL</sequence>
<dbReference type="InterPro" id="IPR009078">
    <property type="entry name" value="Ferritin-like_SF"/>
</dbReference>
<evidence type="ECO:0000256" key="3">
    <source>
        <dbReference type="ARBA" id="ARBA00022989"/>
    </source>
</evidence>
<keyword evidence="4 6" id="KW-0472">Membrane</keyword>
<dbReference type="GO" id="GO:0012505">
    <property type="term" value="C:endomembrane system"/>
    <property type="evidence" value="ECO:0007669"/>
    <property type="project" value="UniProtKB-SubCell"/>
</dbReference>
<evidence type="ECO:0000313" key="7">
    <source>
        <dbReference type="EMBL" id="WOT02857.1"/>
    </source>
</evidence>
<evidence type="ECO:0000256" key="6">
    <source>
        <dbReference type="SAM" id="Phobius"/>
    </source>
</evidence>
<dbReference type="RefSeq" id="WP_101678395.1">
    <property type="nucleotide sequence ID" value="NZ_CP136958.1"/>
</dbReference>
<keyword evidence="5" id="KW-0175">Coiled coil</keyword>
<dbReference type="GO" id="GO:0005384">
    <property type="term" value="F:manganese ion transmembrane transporter activity"/>
    <property type="evidence" value="ECO:0007669"/>
    <property type="project" value="InterPro"/>
</dbReference>
<evidence type="ECO:0000256" key="4">
    <source>
        <dbReference type="ARBA" id="ARBA00023136"/>
    </source>
</evidence>
<dbReference type="InterPro" id="IPR039376">
    <property type="entry name" value="Ferritin_CCC1_N"/>
</dbReference>
<comment type="subcellular location">
    <subcellularLocation>
        <location evidence="1">Endomembrane system</location>
        <topology evidence="1">Multi-pass membrane protein</topology>
    </subcellularLocation>
</comment>
<feature type="transmembrane region" description="Helical" evidence="6">
    <location>
        <begin position="307"/>
        <end position="333"/>
    </location>
</feature>
<proteinExistence type="predicted"/>
<dbReference type="AlphaFoldDB" id="A0AAF1BWY4"/>
<accession>A0AAF1BWY4</accession>
<dbReference type="SUPFAM" id="SSF47240">
    <property type="entry name" value="Ferritin-like"/>
    <property type="match status" value="1"/>
</dbReference>
<dbReference type="InterPro" id="IPR008217">
    <property type="entry name" value="Ccc1_fam"/>
</dbReference>
<dbReference type="GO" id="GO:0030026">
    <property type="term" value="P:intracellular manganese ion homeostasis"/>
    <property type="evidence" value="ECO:0007669"/>
    <property type="project" value="InterPro"/>
</dbReference>
<feature type="coiled-coil region" evidence="5">
    <location>
        <begin position="14"/>
        <end position="48"/>
    </location>
</feature>
<feature type="transmembrane region" description="Helical" evidence="6">
    <location>
        <begin position="345"/>
        <end position="365"/>
    </location>
</feature>
<organism evidence="7 8">
    <name type="scientific">Corynebacterium pyruviciproducens</name>
    <dbReference type="NCBI Taxonomy" id="598660"/>
    <lineage>
        <taxon>Bacteria</taxon>
        <taxon>Bacillati</taxon>
        <taxon>Actinomycetota</taxon>
        <taxon>Actinomycetes</taxon>
        <taxon>Mycobacteriales</taxon>
        <taxon>Corynebacteriaceae</taxon>
        <taxon>Corynebacterium</taxon>
    </lineage>
</organism>
<dbReference type="PANTHER" id="PTHR31851">
    <property type="entry name" value="FE(2+)/MN(2+) TRANSPORTER PCL1"/>
    <property type="match status" value="1"/>
</dbReference>
<feature type="transmembrane region" description="Helical" evidence="6">
    <location>
        <begin position="280"/>
        <end position="301"/>
    </location>
</feature>
<evidence type="ECO:0000313" key="8">
    <source>
        <dbReference type="Proteomes" id="UP000234560"/>
    </source>
</evidence>
<dbReference type="CDD" id="cd01044">
    <property type="entry name" value="Ferritin_CCC1_N"/>
    <property type="match status" value="1"/>
</dbReference>
<dbReference type="Proteomes" id="UP000234560">
    <property type="component" value="Chromosome"/>
</dbReference>